<dbReference type="EMBL" id="GBXM01089201">
    <property type="protein sequence ID" value="JAH19376.1"/>
    <property type="molecule type" value="Transcribed_RNA"/>
</dbReference>
<organism evidence="1">
    <name type="scientific">Anguilla anguilla</name>
    <name type="common">European freshwater eel</name>
    <name type="synonym">Muraena anguilla</name>
    <dbReference type="NCBI Taxonomy" id="7936"/>
    <lineage>
        <taxon>Eukaryota</taxon>
        <taxon>Metazoa</taxon>
        <taxon>Chordata</taxon>
        <taxon>Craniata</taxon>
        <taxon>Vertebrata</taxon>
        <taxon>Euteleostomi</taxon>
        <taxon>Actinopterygii</taxon>
        <taxon>Neopterygii</taxon>
        <taxon>Teleostei</taxon>
        <taxon>Anguilliformes</taxon>
        <taxon>Anguillidae</taxon>
        <taxon>Anguilla</taxon>
    </lineage>
</organism>
<reference evidence="1" key="2">
    <citation type="journal article" date="2015" name="Fish Shellfish Immunol.">
        <title>Early steps in the European eel (Anguilla anguilla)-Vibrio vulnificus interaction in the gills: Role of the RtxA13 toxin.</title>
        <authorList>
            <person name="Callol A."/>
            <person name="Pajuelo D."/>
            <person name="Ebbesson L."/>
            <person name="Teles M."/>
            <person name="MacKenzie S."/>
            <person name="Amaro C."/>
        </authorList>
    </citation>
    <scope>NUCLEOTIDE SEQUENCE</scope>
</reference>
<proteinExistence type="predicted"/>
<dbReference type="AlphaFoldDB" id="A0A0E9QR13"/>
<evidence type="ECO:0000313" key="1">
    <source>
        <dbReference type="EMBL" id="JAH19376.1"/>
    </source>
</evidence>
<accession>A0A0E9QR13</accession>
<protein>
    <submittedName>
        <fullName evidence="1">Uncharacterized protein</fullName>
    </submittedName>
</protein>
<name>A0A0E9QR13_ANGAN</name>
<reference evidence="1" key="1">
    <citation type="submission" date="2014-11" db="EMBL/GenBank/DDBJ databases">
        <authorList>
            <person name="Amaro Gonzalez C."/>
        </authorList>
    </citation>
    <scope>NUCLEOTIDE SEQUENCE</scope>
</reference>
<sequence length="46" mass="5482">MFPVLIDSFPPLFISTVWEPVWELRGCVIYIKYTDRVFPFLSWSSV</sequence>